<protein>
    <recommendedName>
        <fullName evidence="4">Nucleic acid binding OB-fold tRNA/helicase-type</fullName>
    </recommendedName>
</protein>
<dbReference type="eggNOG" id="ENOG50331RY">
    <property type="taxonomic scope" value="Bacteria"/>
</dbReference>
<keyword evidence="1" id="KW-0472">Membrane</keyword>
<dbReference type="SUPFAM" id="SSF101756">
    <property type="entry name" value="Hypothetical protein YgiW"/>
    <property type="match status" value="1"/>
</dbReference>
<accession>K9WGJ6</accession>
<evidence type="ECO:0000256" key="1">
    <source>
        <dbReference type="SAM" id="Phobius"/>
    </source>
</evidence>
<keyword evidence="1" id="KW-0812">Transmembrane</keyword>
<dbReference type="Proteomes" id="UP000010471">
    <property type="component" value="Chromosome"/>
</dbReference>
<keyword evidence="1" id="KW-1133">Transmembrane helix</keyword>
<dbReference type="AlphaFoldDB" id="K9WGJ6"/>
<organism evidence="2 3">
    <name type="scientific">Allocoleopsis franciscana PCC 7113</name>
    <dbReference type="NCBI Taxonomy" id="1173027"/>
    <lineage>
        <taxon>Bacteria</taxon>
        <taxon>Bacillati</taxon>
        <taxon>Cyanobacteriota</taxon>
        <taxon>Cyanophyceae</taxon>
        <taxon>Coleofasciculales</taxon>
        <taxon>Coleofasciculaceae</taxon>
        <taxon>Allocoleopsis</taxon>
        <taxon>Allocoleopsis franciscana</taxon>
    </lineage>
</organism>
<dbReference type="EMBL" id="CP003630">
    <property type="protein sequence ID" value="AFZ18936.1"/>
    <property type="molecule type" value="Genomic_DNA"/>
</dbReference>
<evidence type="ECO:0008006" key="4">
    <source>
        <dbReference type="Google" id="ProtNLM"/>
    </source>
</evidence>
<evidence type="ECO:0000313" key="3">
    <source>
        <dbReference type="Proteomes" id="UP000010471"/>
    </source>
</evidence>
<proteinExistence type="predicted"/>
<evidence type="ECO:0000313" key="2">
    <source>
        <dbReference type="EMBL" id="AFZ18936.1"/>
    </source>
</evidence>
<feature type="transmembrane region" description="Helical" evidence="1">
    <location>
        <begin position="26"/>
        <end position="42"/>
    </location>
</feature>
<dbReference type="HOGENOM" id="CLU_103725_0_0_3"/>
<sequence length="165" mass="17965">MPSKKAISKSSPSSLWGGCKPLSRRVYLFPLCCLVLGIGLVGCNHSDFLGLGSFNWGNMGGNPTKISDIPQNPNVDTLVYLQGQVTNRAPLLSSGAYQLKDTTGTIWVFTNQTLPNVGDQVSIKGKVQFQSIPIGMQELGEVYVQQKQLLNRKASQPEQPRKDEG</sequence>
<dbReference type="KEGG" id="mic:Mic7113_3197"/>
<reference evidence="2 3" key="1">
    <citation type="submission" date="2012-06" db="EMBL/GenBank/DDBJ databases">
        <title>Finished chromosome of genome of Microcoleus sp. PCC 7113.</title>
        <authorList>
            <consortium name="US DOE Joint Genome Institute"/>
            <person name="Gugger M."/>
            <person name="Coursin T."/>
            <person name="Rippka R."/>
            <person name="Tandeau De Marsac N."/>
            <person name="Huntemann M."/>
            <person name="Wei C.-L."/>
            <person name="Han J."/>
            <person name="Detter J.C."/>
            <person name="Han C."/>
            <person name="Tapia R."/>
            <person name="Chen A."/>
            <person name="Kyrpides N."/>
            <person name="Mavromatis K."/>
            <person name="Markowitz V."/>
            <person name="Szeto E."/>
            <person name="Ivanova N."/>
            <person name="Pagani I."/>
            <person name="Pati A."/>
            <person name="Goodwin L."/>
            <person name="Nordberg H.P."/>
            <person name="Cantor M.N."/>
            <person name="Hua S.X."/>
            <person name="Woyke T."/>
            <person name="Kerfeld C.A."/>
        </authorList>
    </citation>
    <scope>NUCLEOTIDE SEQUENCE [LARGE SCALE GENOMIC DNA]</scope>
    <source>
        <strain evidence="2 3">PCC 7113</strain>
    </source>
</reference>
<name>K9WGJ6_9CYAN</name>
<dbReference type="STRING" id="1173027.Mic7113_3197"/>
<keyword evidence="3" id="KW-1185">Reference proteome</keyword>
<gene>
    <name evidence="2" type="ORF">Mic7113_3197</name>
</gene>
<dbReference type="InterPro" id="IPR036700">
    <property type="entry name" value="BOBF_sf"/>
</dbReference>